<feature type="domain" description="Methyltransferase type 11" evidence="1">
    <location>
        <begin position="48"/>
        <end position="139"/>
    </location>
</feature>
<protein>
    <submittedName>
        <fullName evidence="2">SAM-dependent methyltransferase</fullName>
    </submittedName>
</protein>
<dbReference type="InterPro" id="IPR029063">
    <property type="entry name" value="SAM-dependent_MTases_sf"/>
</dbReference>
<dbReference type="AlphaFoldDB" id="A0A2U2CAL8"/>
<dbReference type="Gene3D" id="3.40.50.150">
    <property type="entry name" value="Vaccinia Virus protein VP39"/>
    <property type="match status" value="1"/>
</dbReference>
<dbReference type="OrthoDB" id="8153637at2"/>
<dbReference type="RefSeq" id="WP_109532966.1">
    <property type="nucleotide sequence ID" value="NZ_QEYD01000005.1"/>
</dbReference>
<dbReference type="Pfam" id="PF08241">
    <property type="entry name" value="Methyltransf_11"/>
    <property type="match status" value="1"/>
</dbReference>
<organism evidence="2 3">
    <name type="scientific">Pararhodobacter marinus</name>
    <dbReference type="NCBI Taxonomy" id="2184063"/>
    <lineage>
        <taxon>Bacteria</taxon>
        <taxon>Pseudomonadati</taxon>
        <taxon>Pseudomonadota</taxon>
        <taxon>Alphaproteobacteria</taxon>
        <taxon>Rhodobacterales</taxon>
        <taxon>Paracoccaceae</taxon>
        <taxon>Pararhodobacter</taxon>
    </lineage>
</organism>
<gene>
    <name evidence="2" type="ORF">C4N9_08830</name>
</gene>
<dbReference type="PANTHER" id="PTHR43591">
    <property type="entry name" value="METHYLTRANSFERASE"/>
    <property type="match status" value="1"/>
</dbReference>
<dbReference type="GeneID" id="94364994"/>
<comment type="caution">
    <text evidence="2">The sequence shown here is derived from an EMBL/GenBank/DDBJ whole genome shotgun (WGS) entry which is preliminary data.</text>
</comment>
<sequence>MEYSDNGWESSARAWITDMAEAGDYSRRHVLDAPMMARLRQGRFRTALDVGCGEGRFCRMMRAEGIEPTGIDPAPTLLATAQDRDPGGRYLSARAEALPFGADSFDLVVSYLTLIDIDDIDAALAEMTRVLRPGGTLLIANLNSFSTAGEWVRDETGRAKLVIDDYLTPRAEWVSWRGISIRNWHRPMHRYMQALIGCGLRLVHFDEPAPDDADPDRADRFRRCPYFHIMEWHKS</sequence>
<dbReference type="InterPro" id="IPR013216">
    <property type="entry name" value="Methyltransf_11"/>
</dbReference>
<evidence type="ECO:0000259" key="1">
    <source>
        <dbReference type="Pfam" id="PF08241"/>
    </source>
</evidence>
<name>A0A2U2CAL8_9RHOB</name>
<dbReference type="GO" id="GO:0032259">
    <property type="term" value="P:methylation"/>
    <property type="evidence" value="ECO:0007669"/>
    <property type="project" value="UniProtKB-KW"/>
</dbReference>
<dbReference type="EMBL" id="QEYD01000005">
    <property type="protein sequence ID" value="PWE28917.1"/>
    <property type="molecule type" value="Genomic_DNA"/>
</dbReference>
<keyword evidence="2" id="KW-0808">Transferase</keyword>
<reference evidence="2 3" key="1">
    <citation type="submission" date="2018-05" db="EMBL/GenBank/DDBJ databases">
        <title>Pararhodobacter marina sp. nov., isolated from deep-sea water of the Indian Ocean.</title>
        <authorList>
            <person name="Lai Q.Sr."/>
            <person name="Liu X."/>
            <person name="Shao Z."/>
        </authorList>
    </citation>
    <scope>NUCLEOTIDE SEQUENCE [LARGE SCALE GENOMIC DNA]</scope>
    <source>
        <strain evidence="2 3">CIC4N-9</strain>
    </source>
</reference>
<keyword evidence="3" id="KW-1185">Reference proteome</keyword>
<dbReference type="CDD" id="cd02440">
    <property type="entry name" value="AdoMet_MTases"/>
    <property type="match status" value="1"/>
</dbReference>
<evidence type="ECO:0000313" key="2">
    <source>
        <dbReference type="EMBL" id="PWE28917.1"/>
    </source>
</evidence>
<keyword evidence="2" id="KW-0489">Methyltransferase</keyword>
<proteinExistence type="predicted"/>
<dbReference type="SUPFAM" id="SSF53335">
    <property type="entry name" value="S-adenosyl-L-methionine-dependent methyltransferases"/>
    <property type="match status" value="1"/>
</dbReference>
<dbReference type="GO" id="GO:0008757">
    <property type="term" value="F:S-adenosylmethionine-dependent methyltransferase activity"/>
    <property type="evidence" value="ECO:0007669"/>
    <property type="project" value="InterPro"/>
</dbReference>
<accession>A0A2U2CAL8</accession>
<dbReference type="Proteomes" id="UP000244940">
    <property type="component" value="Unassembled WGS sequence"/>
</dbReference>
<evidence type="ECO:0000313" key="3">
    <source>
        <dbReference type="Proteomes" id="UP000244940"/>
    </source>
</evidence>